<accession>A0A917BUC5</accession>
<feature type="region of interest" description="Disordered" evidence="5">
    <location>
        <begin position="21"/>
        <end position="50"/>
    </location>
</feature>
<evidence type="ECO:0000256" key="2">
    <source>
        <dbReference type="ARBA" id="ARBA00022829"/>
    </source>
</evidence>
<dbReference type="Proteomes" id="UP000632498">
    <property type="component" value="Unassembled WGS sequence"/>
</dbReference>
<keyword evidence="2" id="KW-0159">Chromosome partition</keyword>
<organism evidence="7 8">
    <name type="scientific">Terasakiella brassicae</name>
    <dbReference type="NCBI Taxonomy" id="1634917"/>
    <lineage>
        <taxon>Bacteria</taxon>
        <taxon>Pseudomonadati</taxon>
        <taxon>Pseudomonadota</taxon>
        <taxon>Alphaproteobacteria</taxon>
        <taxon>Rhodospirillales</taxon>
        <taxon>Terasakiellaceae</taxon>
        <taxon>Terasakiella</taxon>
    </lineage>
</organism>
<evidence type="ECO:0000259" key="6">
    <source>
        <dbReference type="SMART" id="SM00470"/>
    </source>
</evidence>
<dbReference type="SUPFAM" id="SSF110849">
    <property type="entry name" value="ParB/Sulfiredoxin"/>
    <property type="match status" value="1"/>
</dbReference>
<comment type="function">
    <text evidence="4">Involved in chromosome partition. Localize to both poles of the predivisional cell following completion of DNA replication. Binds to the DNA origin of replication.</text>
</comment>
<dbReference type="Pfam" id="PF02195">
    <property type="entry name" value="ParB_N"/>
    <property type="match status" value="1"/>
</dbReference>
<protein>
    <submittedName>
        <fullName evidence="7">Chromosome partitioning protein ParB</fullName>
    </submittedName>
</protein>
<dbReference type="InterPro" id="IPR036086">
    <property type="entry name" value="ParB/Sulfiredoxin_sf"/>
</dbReference>
<evidence type="ECO:0000256" key="1">
    <source>
        <dbReference type="ARBA" id="ARBA00006295"/>
    </source>
</evidence>
<dbReference type="EMBL" id="BMHV01000006">
    <property type="protein sequence ID" value="GGF59025.1"/>
    <property type="molecule type" value="Genomic_DNA"/>
</dbReference>
<evidence type="ECO:0000256" key="3">
    <source>
        <dbReference type="ARBA" id="ARBA00023125"/>
    </source>
</evidence>
<dbReference type="InterPro" id="IPR057240">
    <property type="entry name" value="ParB_dimer_C"/>
</dbReference>
<dbReference type="CDD" id="cd16393">
    <property type="entry name" value="SPO0J_N"/>
    <property type="match status" value="1"/>
</dbReference>
<evidence type="ECO:0000313" key="7">
    <source>
        <dbReference type="EMBL" id="GGF59025.1"/>
    </source>
</evidence>
<dbReference type="GO" id="GO:0007059">
    <property type="term" value="P:chromosome segregation"/>
    <property type="evidence" value="ECO:0007669"/>
    <property type="project" value="UniProtKB-KW"/>
</dbReference>
<feature type="region of interest" description="Disordered" evidence="5">
    <location>
        <begin position="307"/>
        <end position="337"/>
    </location>
</feature>
<comment type="similarity">
    <text evidence="1">Belongs to the ParB family.</text>
</comment>
<dbReference type="GO" id="GO:0005694">
    <property type="term" value="C:chromosome"/>
    <property type="evidence" value="ECO:0007669"/>
    <property type="project" value="TreeGrafter"/>
</dbReference>
<reference evidence="7" key="1">
    <citation type="journal article" date="2014" name="Int. J. Syst. Evol. Microbiol.">
        <title>Complete genome sequence of Corynebacterium casei LMG S-19264T (=DSM 44701T), isolated from a smear-ripened cheese.</title>
        <authorList>
            <consortium name="US DOE Joint Genome Institute (JGI-PGF)"/>
            <person name="Walter F."/>
            <person name="Albersmeier A."/>
            <person name="Kalinowski J."/>
            <person name="Ruckert C."/>
        </authorList>
    </citation>
    <scope>NUCLEOTIDE SEQUENCE</scope>
    <source>
        <strain evidence="7">CGMCC 1.15254</strain>
    </source>
</reference>
<sequence length="337" mass="37085">MAKETKRRSLGRGLSALLGEETASVVEDQTLSSEENTTASGRSGGDVVPFSSGNQKTIAISKLIPGKYQPRTHFEEDAIEGLASSIKEKGILQPILVRPHPERPGEYEIIAGERRWQAAQRAQLHEVPVIIKEMDDRDAAEIALVENLQRQDLSPLEEAEGYNRLMAEFSHTQEALSKALGKSRSHVANMMRLLALPSEVKSFLEDGLLSTGHARALLNCEQPAEIAKQVIKKGLNVRQTESLVKTAGVQSRPKAKKEKDTDTIALERDLTDLLGVKVDIKASQKGGALTLHYSSLEQLDDLLHRLSHGQHGKTGQDQSEELDPVSPFEVEEELNKL</sequence>
<dbReference type="FunFam" id="3.90.1530.30:FF:000001">
    <property type="entry name" value="Chromosome partitioning protein ParB"/>
    <property type="match status" value="1"/>
</dbReference>
<dbReference type="GO" id="GO:0003677">
    <property type="term" value="F:DNA binding"/>
    <property type="evidence" value="ECO:0007669"/>
    <property type="project" value="UniProtKB-KW"/>
</dbReference>
<evidence type="ECO:0000313" key="8">
    <source>
        <dbReference type="Proteomes" id="UP000632498"/>
    </source>
</evidence>
<dbReference type="Pfam" id="PF23552">
    <property type="entry name" value="ParB_C"/>
    <property type="match status" value="1"/>
</dbReference>
<dbReference type="Pfam" id="PF17762">
    <property type="entry name" value="HTH_ParB"/>
    <property type="match status" value="1"/>
</dbReference>
<keyword evidence="3" id="KW-0238">DNA-binding</keyword>
<name>A0A917BUC5_9PROT</name>
<dbReference type="SMART" id="SM00470">
    <property type="entry name" value="ParB"/>
    <property type="match status" value="1"/>
</dbReference>
<proteinExistence type="inferred from homology"/>
<reference evidence="7" key="2">
    <citation type="submission" date="2020-09" db="EMBL/GenBank/DDBJ databases">
        <authorList>
            <person name="Sun Q."/>
            <person name="Zhou Y."/>
        </authorList>
    </citation>
    <scope>NUCLEOTIDE SEQUENCE</scope>
    <source>
        <strain evidence="7">CGMCC 1.15254</strain>
    </source>
</reference>
<evidence type="ECO:0000256" key="4">
    <source>
        <dbReference type="ARBA" id="ARBA00025472"/>
    </source>
</evidence>
<dbReference type="AlphaFoldDB" id="A0A917BUC5"/>
<dbReference type="InterPro" id="IPR050336">
    <property type="entry name" value="Chromosome_partition/occlusion"/>
</dbReference>
<dbReference type="InterPro" id="IPR003115">
    <property type="entry name" value="ParB_N"/>
</dbReference>
<feature type="domain" description="ParB-like N-terminal" evidence="6">
    <location>
        <begin position="56"/>
        <end position="148"/>
    </location>
</feature>
<evidence type="ECO:0000256" key="5">
    <source>
        <dbReference type="SAM" id="MobiDB-lite"/>
    </source>
</evidence>
<dbReference type="PANTHER" id="PTHR33375:SF1">
    <property type="entry name" value="CHROMOSOME-PARTITIONING PROTEIN PARB-RELATED"/>
    <property type="match status" value="1"/>
</dbReference>
<keyword evidence="8" id="KW-1185">Reference proteome</keyword>
<comment type="caution">
    <text evidence="7">The sequence shown here is derived from an EMBL/GenBank/DDBJ whole genome shotgun (WGS) entry which is preliminary data.</text>
</comment>
<dbReference type="InterPro" id="IPR041468">
    <property type="entry name" value="HTH_ParB/Spo0J"/>
</dbReference>
<dbReference type="Gene3D" id="1.10.10.2830">
    <property type="match status" value="1"/>
</dbReference>
<gene>
    <name evidence="7" type="ORF">GCM10011332_10780</name>
</gene>
<feature type="compositionally biased region" description="Polar residues" evidence="5">
    <location>
        <begin position="27"/>
        <end position="41"/>
    </location>
</feature>
<dbReference type="Gene3D" id="3.90.1530.30">
    <property type="match status" value="1"/>
</dbReference>
<dbReference type="FunFam" id="1.10.10.2830:FF:000001">
    <property type="entry name" value="Chromosome partitioning protein ParB"/>
    <property type="match status" value="1"/>
</dbReference>
<dbReference type="InterPro" id="IPR004437">
    <property type="entry name" value="ParB/RepB/Spo0J"/>
</dbReference>
<dbReference type="NCBIfam" id="TIGR00180">
    <property type="entry name" value="parB_part"/>
    <property type="match status" value="1"/>
</dbReference>
<dbReference type="PANTHER" id="PTHR33375">
    <property type="entry name" value="CHROMOSOME-PARTITIONING PROTEIN PARB-RELATED"/>
    <property type="match status" value="1"/>
</dbReference>
<dbReference type="RefSeq" id="WP_188662527.1">
    <property type="nucleotide sequence ID" value="NZ_BMHV01000006.1"/>
</dbReference>